<dbReference type="SMART" id="SM01100">
    <property type="entry name" value="CRAL_TRIO_N"/>
    <property type="match status" value="1"/>
</dbReference>
<dbReference type="PANTHER" id="PTHR46590">
    <property type="entry name" value="PHOSPHATIDYLINOSITOL TRANSFER PROTEIN CSR1-RELATED"/>
    <property type="match status" value="1"/>
</dbReference>
<accession>A0A8K0JD46</accession>
<evidence type="ECO:0000256" key="1">
    <source>
        <dbReference type="SAM" id="MobiDB-lite"/>
    </source>
</evidence>
<feature type="domain" description="CRAL/TRIO N-terminal" evidence="3">
    <location>
        <begin position="268"/>
        <end position="293"/>
    </location>
</feature>
<evidence type="ECO:0000313" key="4">
    <source>
        <dbReference type="EMBL" id="KAG5930565.1"/>
    </source>
</evidence>
<reference evidence="4" key="1">
    <citation type="journal article" date="2020" name="bioRxiv">
        <title>Whole genome comparisons of ergot fungi reveals the divergence and evolution of species within the genus Claviceps are the result of varying mechanisms driving genome evolution and host range expansion.</title>
        <authorList>
            <person name="Wyka S.A."/>
            <person name="Mondo S.J."/>
            <person name="Liu M."/>
            <person name="Dettman J."/>
            <person name="Nalam V."/>
            <person name="Broders K.D."/>
        </authorList>
    </citation>
    <scope>NUCLEOTIDE SEQUENCE</scope>
    <source>
        <strain evidence="4">CCC 489</strain>
    </source>
</reference>
<gene>
    <name evidence="4" type="ORF">E4U42_006653</name>
</gene>
<sequence>MSRFPRYRPEEPLHPGLGFPESPILELGFSAGICGSDSRRSFGPYTAKYNSASSSGSAHHGKPSDSDQLSLSGYDESGPRLAATAPLPSSGNGRIAKLHIRSCISPSAIIVIGLSLATAVAVAFASCVPAQDDSSSQVQSDVESVLVEDMALEIPPGHRGNLTPDQEDKLRKLWYAIFKVCRVHGEDVSAPGESSVTEQSPASAKKKRGFGLFRSSQPNAATPGDPKASETVDDDKFGLNKLYQEILASQKPEDIRKAFWESMKHDHPDAVVLRFLRARKWNVDKALVMLISAANWRSSMKIDQHVIQRGEAGAVADEKSEDPEAKKIGGDFMKQLRAGKSFLHGTDKAGRSICIVRSRLHRAGEQSTEGLERYTIYVIEMARLALKPPVETAASIASGHLSSSNRSD</sequence>
<feature type="compositionally biased region" description="Polar residues" evidence="1">
    <location>
        <begin position="192"/>
        <end position="202"/>
    </location>
</feature>
<dbReference type="SUPFAM" id="SSF52087">
    <property type="entry name" value="CRAL/TRIO domain"/>
    <property type="match status" value="1"/>
</dbReference>
<keyword evidence="5" id="KW-1185">Reference proteome</keyword>
<dbReference type="PANTHER" id="PTHR46590:SF1">
    <property type="entry name" value="PHOSPHATIDYLINOSITOL TRANSFER PROTEIN CSR1"/>
    <property type="match status" value="1"/>
</dbReference>
<comment type="caution">
    <text evidence="4">The sequence shown here is derived from an EMBL/GenBank/DDBJ whole genome shotgun (WGS) entry which is preliminary data.</text>
</comment>
<dbReference type="Proteomes" id="UP000811619">
    <property type="component" value="Unassembled WGS sequence"/>
</dbReference>
<evidence type="ECO:0000313" key="5">
    <source>
        <dbReference type="Proteomes" id="UP000811619"/>
    </source>
</evidence>
<feature type="transmembrane region" description="Helical" evidence="2">
    <location>
        <begin position="103"/>
        <end position="125"/>
    </location>
</feature>
<dbReference type="Pfam" id="PF03765">
    <property type="entry name" value="CRAL_TRIO_N"/>
    <property type="match status" value="1"/>
</dbReference>
<dbReference type="Pfam" id="PF00650">
    <property type="entry name" value="CRAL_TRIO"/>
    <property type="match status" value="1"/>
</dbReference>
<keyword evidence="2" id="KW-0472">Membrane</keyword>
<dbReference type="AlphaFoldDB" id="A0A8K0JD46"/>
<dbReference type="SUPFAM" id="SSF46938">
    <property type="entry name" value="CRAL/TRIO N-terminal domain"/>
    <property type="match status" value="1"/>
</dbReference>
<proteinExistence type="predicted"/>
<keyword evidence="2" id="KW-0812">Transmembrane</keyword>
<dbReference type="InterPro" id="IPR052432">
    <property type="entry name" value="PITP/CRAL-TRIO"/>
</dbReference>
<dbReference type="InterPro" id="IPR011074">
    <property type="entry name" value="CRAL/TRIO_N_dom"/>
</dbReference>
<feature type="region of interest" description="Disordered" evidence="1">
    <location>
        <begin position="188"/>
        <end position="232"/>
    </location>
</feature>
<dbReference type="EMBL" id="SRPY01000007">
    <property type="protein sequence ID" value="KAG5930565.1"/>
    <property type="molecule type" value="Genomic_DNA"/>
</dbReference>
<name>A0A8K0JD46_9HYPO</name>
<keyword evidence="2" id="KW-1133">Transmembrane helix</keyword>
<feature type="region of interest" description="Disordered" evidence="1">
    <location>
        <begin position="52"/>
        <end position="86"/>
    </location>
</feature>
<feature type="region of interest" description="Disordered" evidence="1">
    <location>
        <begin position="1"/>
        <end position="21"/>
    </location>
</feature>
<dbReference type="OrthoDB" id="43460at2759"/>
<dbReference type="InterPro" id="IPR001251">
    <property type="entry name" value="CRAL-TRIO_dom"/>
</dbReference>
<dbReference type="InterPro" id="IPR036865">
    <property type="entry name" value="CRAL-TRIO_dom_sf"/>
</dbReference>
<dbReference type="InterPro" id="IPR036273">
    <property type="entry name" value="CRAL/TRIO_N_dom_sf"/>
</dbReference>
<evidence type="ECO:0000256" key="2">
    <source>
        <dbReference type="SAM" id="Phobius"/>
    </source>
</evidence>
<evidence type="ECO:0000259" key="3">
    <source>
        <dbReference type="SMART" id="SM01100"/>
    </source>
</evidence>
<dbReference type="Gene3D" id="3.40.525.10">
    <property type="entry name" value="CRAL-TRIO lipid binding domain"/>
    <property type="match status" value="1"/>
</dbReference>
<organism evidence="4 5">
    <name type="scientific">Claviceps africana</name>
    <dbReference type="NCBI Taxonomy" id="83212"/>
    <lineage>
        <taxon>Eukaryota</taxon>
        <taxon>Fungi</taxon>
        <taxon>Dikarya</taxon>
        <taxon>Ascomycota</taxon>
        <taxon>Pezizomycotina</taxon>
        <taxon>Sordariomycetes</taxon>
        <taxon>Hypocreomycetidae</taxon>
        <taxon>Hypocreales</taxon>
        <taxon>Clavicipitaceae</taxon>
        <taxon>Claviceps</taxon>
    </lineage>
</organism>
<protein>
    <recommendedName>
        <fullName evidence="3">CRAL/TRIO N-terminal domain-containing protein</fullName>
    </recommendedName>
</protein>